<organism evidence="3 4">
    <name type="scientific">Luethyella okanaganae</name>
    <dbReference type="NCBI Taxonomy" id="69372"/>
    <lineage>
        <taxon>Bacteria</taxon>
        <taxon>Bacillati</taxon>
        <taxon>Actinomycetota</taxon>
        <taxon>Actinomycetes</taxon>
        <taxon>Micrococcales</taxon>
        <taxon>Microbacteriaceae</taxon>
        <taxon>Luethyella</taxon>
    </lineage>
</organism>
<comment type="caution">
    <text evidence="3">The sequence shown here is derived from an EMBL/GenBank/DDBJ whole genome shotgun (WGS) entry which is preliminary data.</text>
</comment>
<name>A0ABW1VFD6_9MICO</name>
<feature type="transmembrane region" description="Helical" evidence="2">
    <location>
        <begin position="234"/>
        <end position="253"/>
    </location>
</feature>
<evidence type="ECO:0000256" key="2">
    <source>
        <dbReference type="SAM" id="Phobius"/>
    </source>
</evidence>
<dbReference type="RefSeq" id="WP_386727666.1">
    <property type="nucleotide sequence ID" value="NZ_JBHSTP010000001.1"/>
</dbReference>
<evidence type="ECO:0000313" key="3">
    <source>
        <dbReference type="EMBL" id="MFC6355189.1"/>
    </source>
</evidence>
<gene>
    <name evidence="3" type="ORF">ACFQB0_03575</name>
</gene>
<keyword evidence="2" id="KW-0472">Membrane</keyword>
<protein>
    <submittedName>
        <fullName evidence="3">Uncharacterized protein</fullName>
    </submittedName>
</protein>
<dbReference type="EMBL" id="JBHSTP010000001">
    <property type="protein sequence ID" value="MFC6355189.1"/>
    <property type="molecule type" value="Genomic_DNA"/>
</dbReference>
<evidence type="ECO:0000256" key="1">
    <source>
        <dbReference type="SAM" id="MobiDB-lite"/>
    </source>
</evidence>
<feature type="region of interest" description="Disordered" evidence="1">
    <location>
        <begin position="111"/>
        <end position="134"/>
    </location>
</feature>
<feature type="transmembrane region" description="Helical" evidence="2">
    <location>
        <begin position="207"/>
        <end position="228"/>
    </location>
</feature>
<keyword evidence="2" id="KW-0812">Transmembrane</keyword>
<reference evidence="4" key="1">
    <citation type="journal article" date="2019" name="Int. J. Syst. Evol. Microbiol.">
        <title>The Global Catalogue of Microorganisms (GCM) 10K type strain sequencing project: providing services to taxonomists for standard genome sequencing and annotation.</title>
        <authorList>
            <consortium name="The Broad Institute Genomics Platform"/>
            <consortium name="The Broad Institute Genome Sequencing Center for Infectious Disease"/>
            <person name="Wu L."/>
            <person name="Ma J."/>
        </authorList>
    </citation>
    <scope>NUCLEOTIDE SEQUENCE [LARGE SCALE GENOMIC DNA]</scope>
    <source>
        <strain evidence="4">CCUG 43304</strain>
    </source>
</reference>
<accession>A0ABW1VFD6</accession>
<sequence>MKTHRGRTVAPIEGRAGDIVDRGEQIEELGEQMIGAAELMSRIAEGTAHGRGYSLDKVKEEIGDVHGELRLAGERYKPTGTALKRYGDALDGVQTRLGRIIPECEQTHAALETARGSQETAEGASMSAPPPPPGDAVAVAANEKLAQAASNAQTALNAAITDHDANLAEFDTQYDVWDEAYDKAVNEIGSATDGGISDGFWDDVSGIVDAALTVLTWVGIVLTVLALIVGGPLIALLAAIVAALTLLGTLYLYSQGRKSLGDVGWAVIGVLPFGKLGKLFKGQFKGFGTDFVKQYSGPVTQIRGVRGLPTSASAVGASGTLWYGAVAKNFNSYVGRVSAQPLFGSPSGALSRFFGGANRTWATTFRGAVDGTGPKFSASLVSQLPTSLSGLYSSGGPLARGEAVLNAAKNLNGYYRSYNNTIAPAVGDFFGGPTPSETWRVQLAGTP</sequence>
<keyword evidence="2" id="KW-1133">Transmembrane helix</keyword>
<keyword evidence="4" id="KW-1185">Reference proteome</keyword>
<evidence type="ECO:0000313" key="4">
    <source>
        <dbReference type="Proteomes" id="UP001596306"/>
    </source>
</evidence>
<proteinExistence type="predicted"/>
<dbReference type="Proteomes" id="UP001596306">
    <property type="component" value="Unassembled WGS sequence"/>
</dbReference>